<dbReference type="Pfam" id="PF14344">
    <property type="entry name" value="DUF4397"/>
    <property type="match status" value="1"/>
</dbReference>
<keyword evidence="1" id="KW-0732">Signal</keyword>
<sequence length="260" mass="27850">MKRKLLLSAVLLLSTIIYSCDKTDIQTIDGPASGASVKFFNFAINSPVVNYYANDTKVTAAVSTTGAESGTTGLAYAAVYPATNAYAILPGGAYDLKATRPSNAAADPKLVINKLSTTLVEGKNYSLYLCGFYNTVAKTSDAFMLEDVLPAVDSSAAYVRLVHTSPNANPVDLIIQNRTSKAELTIASNLPYKSGGTFVKIPQGVYDLLLRYPNSNTNVYTRTEVSFTKSNTYTLTLRGDITVGGTTATNRTFIDNTANR</sequence>
<accession>A0A1H0LVD3</accession>
<dbReference type="OrthoDB" id="9792011at2"/>
<evidence type="ECO:0000256" key="1">
    <source>
        <dbReference type="SAM" id="SignalP"/>
    </source>
</evidence>
<dbReference type="Proteomes" id="UP000183200">
    <property type="component" value="Unassembled WGS sequence"/>
</dbReference>
<keyword evidence="4" id="KW-1185">Reference proteome</keyword>
<evidence type="ECO:0000313" key="3">
    <source>
        <dbReference type="EMBL" id="SDO72127.1"/>
    </source>
</evidence>
<evidence type="ECO:0000313" key="4">
    <source>
        <dbReference type="Proteomes" id="UP000183200"/>
    </source>
</evidence>
<name>A0A1H0LVD3_9SPHI</name>
<gene>
    <name evidence="3" type="ORF">SAMN05421820_1199</name>
</gene>
<dbReference type="RefSeq" id="WP_074613016.1">
    <property type="nucleotide sequence ID" value="NZ_FNGY01000019.1"/>
</dbReference>
<feature type="domain" description="DUF4397" evidence="2">
    <location>
        <begin position="35"/>
        <end position="173"/>
    </location>
</feature>
<dbReference type="InterPro" id="IPR025510">
    <property type="entry name" value="DUF4397"/>
</dbReference>
<reference evidence="4" key="1">
    <citation type="submission" date="2016-10" db="EMBL/GenBank/DDBJ databases">
        <authorList>
            <person name="Varghese N."/>
            <person name="Submissions S."/>
        </authorList>
    </citation>
    <scope>NUCLEOTIDE SEQUENCE [LARGE SCALE GENOMIC DNA]</scope>
    <source>
        <strain evidence="4">DSM 19110</strain>
    </source>
</reference>
<dbReference type="PROSITE" id="PS51257">
    <property type="entry name" value="PROKAR_LIPOPROTEIN"/>
    <property type="match status" value="1"/>
</dbReference>
<feature type="signal peptide" evidence="1">
    <location>
        <begin position="1"/>
        <end position="19"/>
    </location>
</feature>
<dbReference type="EMBL" id="FNGY01000019">
    <property type="protein sequence ID" value="SDO72127.1"/>
    <property type="molecule type" value="Genomic_DNA"/>
</dbReference>
<protein>
    <recommendedName>
        <fullName evidence="2">DUF4397 domain-containing protein</fullName>
    </recommendedName>
</protein>
<dbReference type="AlphaFoldDB" id="A0A1H0LVD3"/>
<proteinExistence type="predicted"/>
<evidence type="ECO:0000259" key="2">
    <source>
        <dbReference type="Pfam" id="PF14344"/>
    </source>
</evidence>
<feature type="chain" id="PRO_5010353823" description="DUF4397 domain-containing protein" evidence="1">
    <location>
        <begin position="20"/>
        <end position="260"/>
    </location>
</feature>
<organism evidence="3 4">
    <name type="scientific">Pedobacter steynii</name>
    <dbReference type="NCBI Taxonomy" id="430522"/>
    <lineage>
        <taxon>Bacteria</taxon>
        <taxon>Pseudomonadati</taxon>
        <taxon>Bacteroidota</taxon>
        <taxon>Sphingobacteriia</taxon>
        <taxon>Sphingobacteriales</taxon>
        <taxon>Sphingobacteriaceae</taxon>
        <taxon>Pedobacter</taxon>
    </lineage>
</organism>
<dbReference type="STRING" id="430522.BFS30_06195"/>